<dbReference type="EMBL" id="JACRTB010000010">
    <property type="protein sequence ID" value="MBC8576359.1"/>
    <property type="molecule type" value="Genomic_DNA"/>
</dbReference>
<organism evidence="6 7">
    <name type="scientific">Yanshouia hominis</name>
    <dbReference type="NCBI Taxonomy" id="2763673"/>
    <lineage>
        <taxon>Bacteria</taxon>
        <taxon>Bacillati</taxon>
        <taxon>Bacillota</taxon>
        <taxon>Clostridia</taxon>
        <taxon>Eubacteriales</taxon>
        <taxon>Oscillospiraceae</taxon>
        <taxon>Yanshouia</taxon>
    </lineage>
</organism>
<comment type="caution">
    <text evidence="6">The sequence shown here is derived from an EMBL/GenBank/DDBJ whole genome shotgun (WGS) entry which is preliminary data.</text>
</comment>
<reference evidence="6 7" key="1">
    <citation type="submission" date="2020-08" db="EMBL/GenBank/DDBJ databases">
        <title>Genome public.</title>
        <authorList>
            <person name="Liu C."/>
            <person name="Sun Q."/>
        </authorList>
    </citation>
    <scope>NUCLEOTIDE SEQUENCE [LARGE SCALE GENOMIC DNA]</scope>
    <source>
        <strain evidence="6 7">BX1</strain>
    </source>
</reference>
<proteinExistence type="inferred from homology"/>
<dbReference type="InterPro" id="IPR038404">
    <property type="entry name" value="TRAP_DctP_sf"/>
</dbReference>
<feature type="chain" id="PRO_5046934297" evidence="5">
    <location>
        <begin position="30"/>
        <end position="347"/>
    </location>
</feature>
<evidence type="ECO:0000313" key="6">
    <source>
        <dbReference type="EMBL" id="MBC8576359.1"/>
    </source>
</evidence>
<dbReference type="PANTHER" id="PTHR33376">
    <property type="match status" value="1"/>
</dbReference>
<dbReference type="InterPro" id="IPR004682">
    <property type="entry name" value="TRAP_DctP"/>
</dbReference>
<keyword evidence="4 5" id="KW-0732">Signal</keyword>
<comment type="similarity">
    <text evidence="2">Belongs to the bacterial solute-binding protein 7 family.</text>
</comment>
<dbReference type="CDD" id="cd13603">
    <property type="entry name" value="PBP2_TRAP_Siap_TeaA_like"/>
    <property type="match status" value="1"/>
</dbReference>
<dbReference type="Gene3D" id="3.40.190.170">
    <property type="entry name" value="Bacterial extracellular solute-binding protein, family 7"/>
    <property type="match status" value="1"/>
</dbReference>
<dbReference type="PROSITE" id="PS51257">
    <property type="entry name" value="PROKAR_LIPOPROTEIN"/>
    <property type="match status" value="1"/>
</dbReference>
<keyword evidence="7" id="KW-1185">Reference proteome</keyword>
<dbReference type="Proteomes" id="UP000658131">
    <property type="component" value="Unassembled WGS sequence"/>
</dbReference>
<dbReference type="NCBIfam" id="TIGR00787">
    <property type="entry name" value="dctP"/>
    <property type="match status" value="1"/>
</dbReference>
<name>A0ABR7NJ84_9FIRM</name>
<evidence type="ECO:0000313" key="7">
    <source>
        <dbReference type="Proteomes" id="UP000658131"/>
    </source>
</evidence>
<dbReference type="Pfam" id="PF03480">
    <property type="entry name" value="DctP"/>
    <property type="match status" value="1"/>
</dbReference>
<evidence type="ECO:0000256" key="3">
    <source>
        <dbReference type="ARBA" id="ARBA00022448"/>
    </source>
</evidence>
<evidence type="ECO:0000256" key="5">
    <source>
        <dbReference type="SAM" id="SignalP"/>
    </source>
</evidence>
<gene>
    <name evidence="6" type="ORF">H8717_08075</name>
</gene>
<keyword evidence="3" id="KW-0813">Transport</keyword>
<evidence type="ECO:0000256" key="4">
    <source>
        <dbReference type="ARBA" id="ARBA00022729"/>
    </source>
</evidence>
<evidence type="ECO:0000256" key="2">
    <source>
        <dbReference type="ARBA" id="ARBA00009023"/>
    </source>
</evidence>
<comment type="subcellular location">
    <subcellularLocation>
        <location evidence="1">Cell envelope</location>
    </subcellularLocation>
</comment>
<protein>
    <submittedName>
        <fullName evidence="6">TRAP transporter substrate-binding protein</fullName>
    </submittedName>
</protein>
<feature type="signal peptide" evidence="5">
    <location>
        <begin position="1"/>
        <end position="29"/>
    </location>
</feature>
<dbReference type="PIRSF" id="PIRSF006470">
    <property type="entry name" value="DctB"/>
    <property type="match status" value="1"/>
</dbReference>
<evidence type="ECO:0000256" key="1">
    <source>
        <dbReference type="ARBA" id="ARBA00004196"/>
    </source>
</evidence>
<accession>A0ABR7NJ84</accession>
<dbReference type="InterPro" id="IPR018389">
    <property type="entry name" value="DctP_fam"/>
</dbReference>
<dbReference type="NCBIfam" id="NF037995">
    <property type="entry name" value="TRAP_S1"/>
    <property type="match status" value="1"/>
</dbReference>
<sequence length="347" mass="37272">MKKILSVFLSLSLCAMMAACGGQSSSAPAAPASSGGSEAAAPAASAKTFKLGHSLTESSAFHKACVKFKEIVEEKSGGSIAVEIYANAALGSEGDMAEGLVMGTVDAALIGPSSVSKLEPTFEIFNLPYLFRDNAHADAVTMGEVGEHFKQSIYDASGVRPLSFWESGFRHYSNNKREINSPADMSGLLIRIPSSSVQAATLQALGASSTNIATGEIYIACSNGTIDGQESPIDTVVTSNFNEVQKYMVLDGHVYGVMGFLMNGKLFDSFTPEQQQLLMDAADEAGVYEREVRRTSEAEQLEKLKETMTINETPNKEEWKAAVQSVYDQYYDVFGRELIEQIENTAA</sequence>
<dbReference type="PANTHER" id="PTHR33376:SF4">
    <property type="entry name" value="SIALIC ACID-BINDING PERIPLASMIC PROTEIN SIAP"/>
    <property type="match status" value="1"/>
</dbReference>
<dbReference type="RefSeq" id="WP_262399887.1">
    <property type="nucleotide sequence ID" value="NZ_JACRTB010000010.1"/>
</dbReference>